<dbReference type="EMBL" id="FNKQ01000001">
    <property type="protein sequence ID" value="SDQ04538.1"/>
    <property type="molecule type" value="Genomic_DNA"/>
</dbReference>
<proteinExistence type="predicted"/>
<reference evidence="3" key="1">
    <citation type="submission" date="2016-10" db="EMBL/GenBank/DDBJ databases">
        <authorList>
            <person name="Varghese N."/>
            <person name="Submissions S."/>
        </authorList>
    </citation>
    <scope>NUCLEOTIDE SEQUENCE [LARGE SCALE GENOMIC DNA]</scope>
    <source>
        <strain evidence="3">CGMCC 1.12397</strain>
    </source>
</reference>
<protein>
    <submittedName>
        <fullName evidence="2">Uncharacterized protein</fullName>
    </submittedName>
</protein>
<keyword evidence="1" id="KW-0812">Transmembrane</keyword>
<name>A0A1H0XNM5_9EURY</name>
<feature type="transmembrane region" description="Helical" evidence="1">
    <location>
        <begin position="26"/>
        <end position="59"/>
    </location>
</feature>
<evidence type="ECO:0000313" key="2">
    <source>
        <dbReference type="EMBL" id="SDQ04538.1"/>
    </source>
</evidence>
<dbReference type="AlphaFoldDB" id="A0A1H0XNM5"/>
<evidence type="ECO:0000256" key="1">
    <source>
        <dbReference type="SAM" id="Phobius"/>
    </source>
</evidence>
<accession>A0A1H0XNM5</accession>
<sequence length="499" mass="57957">MISYLIIHVYHLPSNMGLVTFLKHNYVYLILDIVLVPILASLTYLSILSPALLAVLVVLVNILPKYRDLIDRWQSAKNRDQLRERTKEFNQSLRSFEAKFEQDFLELEELGSENLINYAESVIQLEEETEEDIYLALLYIYLEEESDFSLENHERTSLTQKLQSSLQRFSLVRPTEDDVRLAWGAYQLLCGEPEPYDIEPHNEEFMDTTCFETRFIHEYLHKEQIISLLTSERKEEAEYRNTLAQLYDAGKLSQFGIQQALIELEEELNYVLTDKTHYFILINEIQNDTEIIDDIKQAVLAEGESVYTGSMMLNAGMTSLTLCVCDENWETEEFYDNFVKEPFEKHQADGVLSIHRAKFEGGSIFKQRYEKSEPSGNILRGIESRGLLTTGEVAATLNLREKLIESHLSTDELLSVLPLNLFLPNLPSDQKEVLIENNEGIKTVFEIDRLTDWANPNYTAEEIGRHLHREYFPDDSEQEWIENTEKIIKEAKKVEAALR</sequence>
<gene>
    <name evidence="2" type="ORF">SAMN05216278_0042</name>
</gene>
<keyword evidence="1" id="KW-1133">Transmembrane helix</keyword>
<organism evidence="2 3">
    <name type="scientific">Halopelagius longus</name>
    <dbReference type="NCBI Taxonomy" id="1236180"/>
    <lineage>
        <taxon>Archaea</taxon>
        <taxon>Methanobacteriati</taxon>
        <taxon>Methanobacteriota</taxon>
        <taxon>Stenosarchaea group</taxon>
        <taxon>Halobacteria</taxon>
        <taxon>Halobacteriales</taxon>
        <taxon>Haloferacaceae</taxon>
    </lineage>
</organism>
<dbReference type="Proteomes" id="UP000199289">
    <property type="component" value="Unassembled WGS sequence"/>
</dbReference>
<evidence type="ECO:0000313" key="3">
    <source>
        <dbReference type="Proteomes" id="UP000199289"/>
    </source>
</evidence>
<keyword evidence="1" id="KW-0472">Membrane</keyword>